<dbReference type="Proteomes" id="UP000382040">
    <property type="component" value="Unassembled WGS sequence"/>
</dbReference>
<evidence type="ECO:0000313" key="6">
    <source>
        <dbReference type="EMBL" id="VVE89842.1"/>
    </source>
</evidence>
<keyword evidence="2" id="KW-0813">Transport</keyword>
<dbReference type="InterPro" id="IPR000709">
    <property type="entry name" value="Leu_Ile_Val-bd"/>
</dbReference>
<name>A0A5E5BXJ1_9BURK</name>
<keyword evidence="4" id="KW-0029">Amino-acid transport</keyword>
<accession>A0A5E5BXJ1</accession>
<keyword evidence="3" id="KW-0732">Signal</keyword>
<evidence type="ECO:0000313" key="7">
    <source>
        <dbReference type="Proteomes" id="UP000382040"/>
    </source>
</evidence>
<evidence type="ECO:0000256" key="4">
    <source>
        <dbReference type="ARBA" id="ARBA00022970"/>
    </source>
</evidence>
<dbReference type="InterPro" id="IPR006311">
    <property type="entry name" value="TAT_signal"/>
</dbReference>
<dbReference type="CDD" id="cd06330">
    <property type="entry name" value="PBP1_As_SBP-like"/>
    <property type="match status" value="1"/>
</dbReference>
<organism evidence="6 7">
    <name type="scientific">Pandoraea bronchicola</name>
    <dbReference type="NCBI Taxonomy" id="2508287"/>
    <lineage>
        <taxon>Bacteria</taxon>
        <taxon>Pseudomonadati</taxon>
        <taxon>Pseudomonadota</taxon>
        <taxon>Betaproteobacteria</taxon>
        <taxon>Burkholderiales</taxon>
        <taxon>Burkholderiaceae</taxon>
        <taxon>Pandoraea</taxon>
    </lineage>
</organism>
<dbReference type="PANTHER" id="PTHR30483">
    <property type="entry name" value="LEUCINE-SPECIFIC-BINDING PROTEIN"/>
    <property type="match status" value="1"/>
</dbReference>
<dbReference type="GO" id="GO:0006865">
    <property type="term" value="P:amino acid transport"/>
    <property type="evidence" value="ECO:0007669"/>
    <property type="project" value="UniProtKB-KW"/>
</dbReference>
<dbReference type="Pfam" id="PF13458">
    <property type="entry name" value="Peripla_BP_6"/>
    <property type="match status" value="1"/>
</dbReference>
<keyword evidence="7" id="KW-1185">Reference proteome</keyword>
<dbReference type="PRINTS" id="PR00337">
    <property type="entry name" value="LEUILEVALBP"/>
</dbReference>
<dbReference type="InterPro" id="IPR051010">
    <property type="entry name" value="BCAA_transport"/>
</dbReference>
<feature type="domain" description="Leucine-binding protein" evidence="5">
    <location>
        <begin position="38"/>
        <end position="388"/>
    </location>
</feature>
<reference evidence="6 7" key="1">
    <citation type="submission" date="2019-08" db="EMBL/GenBank/DDBJ databases">
        <authorList>
            <person name="Peeters C."/>
        </authorList>
    </citation>
    <scope>NUCLEOTIDE SEQUENCE [LARGE SCALE GENOMIC DNA]</scope>
    <source>
        <strain evidence="6 7">LMG 20603</strain>
    </source>
</reference>
<dbReference type="Gene3D" id="3.40.50.2300">
    <property type="match status" value="2"/>
</dbReference>
<dbReference type="PROSITE" id="PS51318">
    <property type="entry name" value="TAT"/>
    <property type="match status" value="1"/>
</dbReference>
<sequence length="427" mass="46030">MAINRRDVLKIAGAGVTLAGAGPLASSLARAQAKTGGPIQLGFISSLTGAQAPLGQPMLMGAQIAVDQINQAGGVNGRKLELVVRDDKAKPTDATIASRELAGNGVNLQLGVVSSAVALALTAMLEQQKAILITCAAHSDKLTKENFNRHYFRVTDNPYMKLRFMAAAVAERYGSVSRWSGVIPDHEYGRTTWNCFEEGLLEYYPTVAKAKPAIAQAVRTQYGATDYRNVIGSAMGLPAEGFLVSVYGGDAVTLFKQALPYGFFKKAKVIIDPANEFVVAKAMKSEMPEMWCGTHWYAGAFTDLPMSNAVLKEHIRRTNGDAFPTGWVGEGHAAVMAYAKAIQASGTTETQAVIKALESETFDTTCGPRYFRKEDHQAIKPVLMYRLRGSKSASAGFEVLEFIKKDGKDFVDPPTPGKALTFKYVTV</sequence>
<dbReference type="InterPro" id="IPR028082">
    <property type="entry name" value="Peripla_BP_I"/>
</dbReference>
<evidence type="ECO:0000256" key="1">
    <source>
        <dbReference type="ARBA" id="ARBA00010062"/>
    </source>
</evidence>
<proteinExistence type="inferred from homology"/>
<gene>
    <name evidence="6" type="ORF">PBR20603_03815</name>
</gene>
<protein>
    <submittedName>
        <fullName evidence="6">ABC transporter substrate-binding protein</fullName>
    </submittedName>
</protein>
<evidence type="ECO:0000256" key="2">
    <source>
        <dbReference type="ARBA" id="ARBA00022448"/>
    </source>
</evidence>
<dbReference type="RefSeq" id="WP_150561052.1">
    <property type="nucleotide sequence ID" value="NZ_CABPST010000012.1"/>
</dbReference>
<dbReference type="EMBL" id="CABPST010000012">
    <property type="protein sequence ID" value="VVE89842.1"/>
    <property type="molecule type" value="Genomic_DNA"/>
</dbReference>
<dbReference type="PANTHER" id="PTHR30483:SF37">
    <property type="entry name" value="ABC TRANSPORTER SUBSTRATE-BINDING PROTEIN"/>
    <property type="match status" value="1"/>
</dbReference>
<evidence type="ECO:0000256" key="3">
    <source>
        <dbReference type="ARBA" id="ARBA00022729"/>
    </source>
</evidence>
<dbReference type="InterPro" id="IPR028081">
    <property type="entry name" value="Leu-bd"/>
</dbReference>
<dbReference type="SUPFAM" id="SSF53822">
    <property type="entry name" value="Periplasmic binding protein-like I"/>
    <property type="match status" value="1"/>
</dbReference>
<comment type="similarity">
    <text evidence="1">Belongs to the leucine-binding protein family.</text>
</comment>
<evidence type="ECO:0000259" key="5">
    <source>
        <dbReference type="Pfam" id="PF13458"/>
    </source>
</evidence>
<dbReference type="AlphaFoldDB" id="A0A5E5BXJ1"/>
<dbReference type="OrthoDB" id="9783240at2"/>